<name>A0A1H8SMN8_9FIRM</name>
<accession>A0A1H8SMN8</accession>
<feature type="domain" description="DDH" evidence="1">
    <location>
        <begin position="18"/>
        <end position="156"/>
    </location>
</feature>
<evidence type="ECO:0000259" key="1">
    <source>
        <dbReference type="Pfam" id="PF01368"/>
    </source>
</evidence>
<dbReference type="OrthoDB" id="9803668at2"/>
<organism evidence="3 4">
    <name type="scientific">Propionispora vibrioides</name>
    <dbReference type="NCBI Taxonomy" id="112903"/>
    <lineage>
        <taxon>Bacteria</taxon>
        <taxon>Bacillati</taxon>
        <taxon>Bacillota</taxon>
        <taxon>Negativicutes</taxon>
        <taxon>Selenomonadales</taxon>
        <taxon>Sporomusaceae</taxon>
        <taxon>Propionispora</taxon>
    </lineage>
</organism>
<evidence type="ECO:0000259" key="2">
    <source>
        <dbReference type="Pfam" id="PF02272"/>
    </source>
</evidence>
<protein>
    <submittedName>
        <fullName evidence="3">Phosphoesterase RecJ domain-containing protein</fullName>
    </submittedName>
</protein>
<dbReference type="Gene3D" id="3.10.310.30">
    <property type="match status" value="1"/>
</dbReference>
<dbReference type="Pfam" id="PF02272">
    <property type="entry name" value="DHHA1"/>
    <property type="match status" value="1"/>
</dbReference>
<dbReference type="Gene3D" id="3.90.1640.10">
    <property type="entry name" value="inorganic pyrophosphatase (n-terminal core)"/>
    <property type="match status" value="1"/>
</dbReference>
<dbReference type="InterPro" id="IPR001667">
    <property type="entry name" value="DDH_dom"/>
</dbReference>
<dbReference type="InterPro" id="IPR038763">
    <property type="entry name" value="DHH_sf"/>
</dbReference>
<dbReference type="PANTHER" id="PTHR47618:SF1">
    <property type="entry name" value="BIFUNCTIONAL OLIGORIBONUCLEASE AND PAP PHOSPHATASE NRNA"/>
    <property type="match status" value="1"/>
</dbReference>
<dbReference type="STRING" id="112903.SAMN04490178_105126"/>
<dbReference type="Proteomes" id="UP000198847">
    <property type="component" value="Unassembled WGS sequence"/>
</dbReference>
<dbReference type="GO" id="GO:0003676">
    <property type="term" value="F:nucleic acid binding"/>
    <property type="evidence" value="ECO:0007669"/>
    <property type="project" value="InterPro"/>
</dbReference>
<dbReference type="AlphaFoldDB" id="A0A1H8SMN8"/>
<reference evidence="3 4" key="1">
    <citation type="submission" date="2016-10" db="EMBL/GenBank/DDBJ databases">
        <authorList>
            <person name="de Groot N.N."/>
        </authorList>
    </citation>
    <scope>NUCLEOTIDE SEQUENCE [LARGE SCALE GENOMIC DNA]</scope>
    <source>
        <strain evidence="3 4">DSM 13305</strain>
    </source>
</reference>
<feature type="domain" description="DHHA1" evidence="2">
    <location>
        <begin position="234"/>
        <end position="305"/>
    </location>
</feature>
<dbReference type="InterPro" id="IPR051319">
    <property type="entry name" value="Oligoribo/pAp-PDE_c-di-AMP_PDE"/>
</dbReference>
<evidence type="ECO:0000313" key="3">
    <source>
        <dbReference type="EMBL" id="SEO79891.1"/>
    </source>
</evidence>
<proteinExistence type="predicted"/>
<sequence length="317" mass="33863">MEMSFASIAALLAAARSLVITGHVHPDGDCLGSVLALYHGLVAAGKKVQMLIDDDIPAMYRFMPGVELIGKPADAKFVCDALVVLDASDAERIGKVGAAVEAPVINIDHHTSNVKFADYWLIDSQAAATGELILRLFREMKTEITEDIAICLYTAIATDCGFFKYANTSPSTLRDAAYLMECGAQPHLIAEQLDTRPLATLTALGKVLQTLEFHAGGQIATISVTREVGEYAQNTEGFINYPRTVEGVEVAIMFKEAEDKNVRVSLRSKNIDVSSIALSFGGGGHMRAAGCTVTGSLKDAQAKVVTAVTEALDRTPL</sequence>
<evidence type="ECO:0000313" key="4">
    <source>
        <dbReference type="Proteomes" id="UP000198847"/>
    </source>
</evidence>
<dbReference type="SUPFAM" id="SSF64182">
    <property type="entry name" value="DHH phosphoesterases"/>
    <property type="match status" value="1"/>
</dbReference>
<gene>
    <name evidence="3" type="ORF">SAMN04490178_105126</name>
</gene>
<dbReference type="Pfam" id="PF01368">
    <property type="entry name" value="DHH"/>
    <property type="match status" value="1"/>
</dbReference>
<dbReference type="PANTHER" id="PTHR47618">
    <property type="entry name" value="BIFUNCTIONAL OLIGORIBONUCLEASE AND PAP PHOSPHATASE NRNA"/>
    <property type="match status" value="1"/>
</dbReference>
<dbReference type="RefSeq" id="WP_091744852.1">
    <property type="nucleotide sequence ID" value="NZ_FODY01000005.1"/>
</dbReference>
<keyword evidence="4" id="KW-1185">Reference proteome</keyword>
<dbReference type="InterPro" id="IPR003156">
    <property type="entry name" value="DHHA1_dom"/>
</dbReference>
<dbReference type="EMBL" id="FODY01000005">
    <property type="protein sequence ID" value="SEO79891.1"/>
    <property type="molecule type" value="Genomic_DNA"/>
</dbReference>